<dbReference type="PANTHER" id="PTHR37984">
    <property type="entry name" value="PROTEIN CBG26694"/>
    <property type="match status" value="1"/>
</dbReference>
<dbReference type="InterPro" id="IPR043128">
    <property type="entry name" value="Rev_trsase/Diguanyl_cyclase"/>
</dbReference>
<dbReference type="InterPro" id="IPR056924">
    <property type="entry name" value="SH3_Tf2-1"/>
</dbReference>
<dbReference type="SUPFAM" id="SSF56672">
    <property type="entry name" value="DNA/RNA polymerases"/>
    <property type="match status" value="1"/>
</dbReference>
<name>A0A6L2LQ04_TANCI</name>
<gene>
    <name evidence="4" type="ORF">Tci_034173</name>
</gene>
<keyword evidence="1" id="KW-0511">Multifunctional enzyme</keyword>
<evidence type="ECO:0000256" key="1">
    <source>
        <dbReference type="ARBA" id="ARBA00023268"/>
    </source>
</evidence>
<dbReference type="InterPro" id="IPR041577">
    <property type="entry name" value="RT_RNaseH_2"/>
</dbReference>
<organism evidence="4">
    <name type="scientific">Tanacetum cinerariifolium</name>
    <name type="common">Dalmatian daisy</name>
    <name type="synonym">Chrysanthemum cinerariifolium</name>
    <dbReference type="NCBI Taxonomy" id="118510"/>
    <lineage>
        <taxon>Eukaryota</taxon>
        <taxon>Viridiplantae</taxon>
        <taxon>Streptophyta</taxon>
        <taxon>Embryophyta</taxon>
        <taxon>Tracheophyta</taxon>
        <taxon>Spermatophyta</taxon>
        <taxon>Magnoliopsida</taxon>
        <taxon>eudicotyledons</taxon>
        <taxon>Gunneridae</taxon>
        <taxon>Pentapetalae</taxon>
        <taxon>asterids</taxon>
        <taxon>campanulids</taxon>
        <taxon>Asterales</taxon>
        <taxon>Asteraceae</taxon>
        <taxon>Asteroideae</taxon>
        <taxon>Anthemideae</taxon>
        <taxon>Anthemidinae</taxon>
        <taxon>Tanacetum</taxon>
    </lineage>
</organism>
<dbReference type="InterPro" id="IPR043502">
    <property type="entry name" value="DNA/RNA_pol_sf"/>
</dbReference>
<comment type="caution">
    <text evidence="4">The sequence shown here is derived from an EMBL/GenBank/DDBJ whole genome shotgun (WGS) entry which is preliminary data.</text>
</comment>
<dbReference type="EMBL" id="BKCJ010004632">
    <property type="protein sequence ID" value="GEU62195.1"/>
    <property type="molecule type" value="Genomic_DNA"/>
</dbReference>
<dbReference type="Gene3D" id="3.30.70.270">
    <property type="match status" value="1"/>
</dbReference>
<dbReference type="AlphaFoldDB" id="A0A6L2LQ04"/>
<sequence length="364" mass="42052">MRHHKLFAKRSKCVLGHVISAKGVATDPSRVEVMSQWPVPTNLKQLRGFLGLTGYYRRFIQWYANISNPLTQLLKKNSFLWSDDSQRAFEKLKQTMVKALVLKLLDISKEFTLKTDASGVGLGAVLLQEGHPIAFLSKTLSSKHELMSTYEKEFLAVVYALEKWKGCLECYLRCMTEEQPKHWMKWLSLAEWWYNTNHHYAINTTPYEIFYGQCPPVDVPYVGGESKVESVDRSLKAREEDVDICKFHLKRAHDKMKSQADKHRTDREFMVGDWVYLKLQCHRQVTIRKEKQHKLSPKYYGPFQIIAKVGQVAYKLQLPNASQIHDVFHISQLKKCKGVVTHSGSLPGFHTQGVMRVEPLAILE</sequence>
<dbReference type="PANTHER" id="PTHR37984:SF5">
    <property type="entry name" value="PROTEIN NYNRIN-LIKE"/>
    <property type="match status" value="1"/>
</dbReference>
<dbReference type="InterPro" id="IPR050951">
    <property type="entry name" value="Retrovirus_Pol_polyprotein"/>
</dbReference>
<proteinExistence type="predicted"/>
<feature type="domain" description="Tf2-1-like SH3-like" evidence="3">
    <location>
        <begin position="272"/>
        <end position="336"/>
    </location>
</feature>
<reference evidence="4" key="1">
    <citation type="journal article" date="2019" name="Sci. Rep.">
        <title>Draft genome of Tanacetum cinerariifolium, the natural source of mosquito coil.</title>
        <authorList>
            <person name="Yamashiro T."/>
            <person name="Shiraishi A."/>
            <person name="Satake H."/>
            <person name="Nakayama K."/>
        </authorList>
    </citation>
    <scope>NUCLEOTIDE SEQUENCE</scope>
</reference>
<evidence type="ECO:0000313" key="4">
    <source>
        <dbReference type="EMBL" id="GEU62195.1"/>
    </source>
</evidence>
<protein>
    <submittedName>
        <fullName evidence="4">Retrotransposable element Tf2</fullName>
    </submittedName>
</protein>
<dbReference type="Pfam" id="PF24626">
    <property type="entry name" value="SH3_Tf2-1"/>
    <property type="match status" value="1"/>
</dbReference>
<dbReference type="Gene3D" id="3.30.420.10">
    <property type="entry name" value="Ribonuclease H-like superfamily/Ribonuclease H"/>
    <property type="match status" value="1"/>
</dbReference>
<evidence type="ECO:0000259" key="3">
    <source>
        <dbReference type="Pfam" id="PF24626"/>
    </source>
</evidence>
<accession>A0A6L2LQ04</accession>
<evidence type="ECO:0000259" key="2">
    <source>
        <dbReference type="Pfam" id="PF17919"/>
    </source>
</evidence>
<feature type="domain" description="Reverse transcriptase/retrotransposon-derived protein RNase H-like" evidence="2">
    <location>
        <begin position="81"/>
        <end position="170"/>
    </location>
</feature>
<dbReference type="GO" id="GO:0003824">
    <property type="term" value="F:catalytic activity"/>
    <property type="evidence" value="ECO:0007669"/>
    <property type="project" value="UniProtKB-KW"/>
</dbReference>
<dbReference type="InterPro" id="IPR036397">
    <property type="entry name" value="RNaseH_sf"/>
</dbReference>
<dbReference type="FunFam" id="3.30.70.270:FF:000020">
    <property type="entry name" value="Transposon Tf2-6 polyprotein-like Protein"/>
    <property type="match status" value="1"/>
</dbReference>
<dbReference type="Pfam" id="PF17919">
    <property type="entry name" value="RT_RNaseH_2"/>
    <property type="match status" value="1"/>
</dbReference>
<dbReference type="GO" id="GO:0003676">
    <property type="term" value="F:nucleic acid binding"/>
    <property type="evidence" value="ECO:0007669"/>
    <property type="project" value="InterPro"/>
</dbReference>